<feature type="region of interest" description="Disordered" evidence="2">
    <location>
        <begin position="491"/>
        <end position="515"/>
    </location>
</feature>
<gene>
    <name evidence="3" type="ORF">Daesc_005036</name>
</gene>
<dbReference type="EMBL" id="JBANMG010000005">
    <property type="protein sequence ID" value="KAK6952742.1"/>
    <property type="molecule type" value="Genomic_DNA"/>
</dbReference>
<dbReference type="Proteomes" id="UP001369815">
    <property type="component" value="Unassembled WGS sequence"/>
</dbReference>
<accession>A0AAX6MKP2</accession>
<evidence type="ECO:0000313" key="4">
    <source>
        <dbReference type="Proteomes" id="UP001369815"/>
    </source>
</evidence>
<name>A0AAX6MKP2_9PEZI</name>
<organism evidence="3 4">
    <name type="scientific">Daldinia eschscholtzii</name>
    <dbReference type="NCBI Taxonomy" id="292717"/>
    <lineage>
        <taxon>Eukaryota</taxon>
        <taxon>Fungi</taxon>
        <taxon>Dikarya</taxon>
        <taxon>Ascomycota</taxon>
        <taxon>Pezizomycotina</taxon>
        <taxon>Sordariomycetes</taxon>
        <taxon>Xylariomycetidae</taxon>
        <taxon>Xylariales</taxon>
        <taxon>Hypoxylaceae</taxon>
        <taxon>Daldinia</taxon>
    </lineage>
</organism>
<dbReference type="GO" id="GO:0003677">
    <property type="term" value="F:DNA binding"/>
    <property type="evidence" value="ECO:0007669"/>
    <property type="project" value="TreeGrafter"/>
</dbReference>
<evidence type="ECO:0008006" key="5">
    <source>
        <dbReference type="Google" id="ProtNLM"/>
    </source>
</evidence>
<evidence type="ECO:0000313" key="3">
    <source>
        <dbReference type="EMBL" id="KAK6952742.1"/>
    </source>
</evidence>
<protein>
    <recommendedName>
        <fullName evidence="5">Gti1/Pac2 family protein</fullName>
    </recommendedName>
</protein>
<comment type="similarity">
    <text evidence="1">Belongs to the MIT1/WOR1 family.</text>
</comment>
<dbReference type="PANTHER" id="PTHR28027:SF2">
    <property type="entry name" value="TRANSCRIPTIONAL REGULATOR MIT1"/>
    <property type="match status" value="1"/>
</dbReference>
<feature type="region of interest" description="Disordered" evidence="2">
    <location>
        <begin position="449"/>
        <end position="476"/>
    </location>
</feature>
<sequence length="515" mass="56040">MSGTDRPGGAGSPLHPTFRGYIASTMDALILFEACLNGRLSHVPRRPHDRERSTLIVSGNVFIYEEHSSGIKRWTDGVPWSPSRILGNFLLYRELDKPFQPGEKKRAMKRQRTDSGIAKTSSHSRASSVGNFSGAMMDGGASMSNLEGTTSARNEAERALVGSLIDSYQFKPDGLIKKTISVTYQGIQHHLVSYYNIEDVIQQKLFTPSQDEMLRGITPRAPLISSGSFRAPVDDHEIMLAEPHFRGVVNPSYNSYGMNGGVSRSYSVPSMHTYDQISWTGSPQYGPPYSMGQTLPPPVSYPTTSSFNYDQIPAISYGVVPRTALTYGQPASVPTRRHSTMNGTNGVGNVDYSGLPQLNRAPMSTPQLLDSSTSLGGQNLPNQSSYTNGAIFDTSANTATTSAVVPTSSNHHRDVYNQNGANQSNDLYNASIAMHHSSGIEGHMENGFNPRTTNHTSHEFNTSLPEHHGHSLVTTGHDDTSAALQLGLDNVDSTTNPIADADWTSGFMQNDDYSQ</sequence>
<dbReference type="PANTHER" id="PTHR28027">
    <property type="entry name" value="TRANSCRIPTIONAL REGULATOR MIT1"/>
    <property type="match status" value="1"/>
</dbReference>
<feature type="compositionally biased region" description="Polar residues" evidence="2">
    <location>
        <begin position="506"/>
        <end position="515"/>
    </location>
</feature>
<evidence type="ECO:0000256" key="2">
    <source>
        <dbReference type="SAM" id="MobiDB-lite"/>
    </source>
</evidence>
<proteinExistence type="inferred from homology"/>
<evidence type="ECO:0000256" key="1">
    <source>
        <dbReference type="ARBA" id="ARBA00008359"/>
    </source>
</evidence>
<dbReference type="AlphaFoldDB" id="A0AAX6MKP2"/>
<comment type="caution">
    <text evidence="3">The sequence shown here is derived from an EMBL/GenBank/DDBJ whole genome shotgun (WGS) entry which is preliminary data.</text>
</comment>
<feature type="compositionally biased region" description="Polar residues" evidence="2">
    <location>
        <begin position="118"/>
        <end position="130"/>
    </location>
</feature>
<keyword evidence="4" id="KW-1185">Reference proteome</keyword>
<feature type="compositionally biased region" description="Polar residues" evidence="2">
    <location>
        <begin position="449"/>
        <end position="464"/>
    </location>
</feature>
<dbReference type="Pfam" id="PF09729">
    <property type="entry name" value="Gti1_Pac2"/>
    <property type="match status" value="1"/>
</dbReference>
<reference evidence="3 4" key="1">
    <citation type="journal article" date="2024" name="Front Chem Biol">
        <title>Unveiling the potential of Daldinia eschscholtzii MFLUCC 19-0629 through bioactivity and bioinformatics studies for enhanced sustainable agriculture production.</title>
        <authorList>
            <person name="Brooks S."/>
            <person name="Weaver J.A."/>
            <person name="Klomchit A."/>
            <person name="Alharthi S.A."/>
            <person name="Onlamun T."/>
            <person name="Nurani R."/>
            <person name="Vong T.K."/>
            <person name="Alberti F."/>
            <person name="Greco C."/>
        </authorList>
    </citation>
    <scope>NUCLEOTIDE SEQUENCE [LARGE SCALE GENOMIC DNA]</scope>
    <source>
        <strain evidence="3">MFLUCC 19-0629</strain>
    </source>
</reference>
<dbReference type="InterPro" id="IPR018608">
    <property type="entry name" value="Gti1/Pac2"/>
</dbReference>
<feature type="region of interest" description="Disordered" evidence="2">
    <location>
        <begin position="102"/>
        <end position="130"/>
    </location>
</feature>